<dbReference type="AlphaFoldDB" id="A0A7X3FNW1"/>
<gene>
    <name evidence="1" type="ORF">GO014_02445</name>
</gene>
<dbReference type="Proteomes" id="UP000438106">
    <property type="component" value="Unassembled WGS sequence"/>
</dbReference>
<evidence type="ECO:0000313" key="2">
    <source>
        <dbReference type="Proteomes" id="UP000438106"/>
    </source>
</evidence>
<protein>
    <submittedName>
        <fullName evidence="1">Uncharacterized protein</fullName>
    </submittedName>
</protein>
<dbReference type="EMBL" id="WQRF01000001">
    <property type="protein sequence ID" value="MVS97891.1"/>
    <property type="molecule type" value="Genomic_DNA"/>
</dbReference>
<comment type="caution">
    <text evidence="1">The sequence shown here is derived from an EMBL/GenBank/DDBJ whole genome shotgun (WGS) entry which is preliminary data.</text>
</comment>
<dbReference type="RefSeq" id="WP_157288983.1">
    <property type="nucleotide sequence ID" value="NZ_WQRF01000001.1"/>
</dbReference>
<organism evidence="1 2">
    <name type="scientific">Devosia marina</name>
    <dbReference type="NCBI Taxonomy" id="2683198"/>
    <lineage>
        <taxon>Bacteria</taxon>
        <taxon>Pseudomonadati</taxon>
        <taxon>Pseudomonadota</taxon>
        <taxon>Alphaproteobacteria</taxon>
        <taxon>Hyphomicrobiales</taxon>
        <taxon>Devosiaceae</taxon>
        <taxon>Devosia</taxon>
    </lineage>
</organism>
<keyword evidence="2" id="KW-1185">Reference proteome</keyword>
<proteinExistence type="predicted"/>
<accession>A0A7X3FNW1</accession>
<name>A0A7X3FNW1_9HYPH</name>
<evidence type="ECO:0000313" key="1">
    <source>
        <dbReference type="EMBL" id="MVS97891.1"/>
    </source>
</evidence>
<sequence length="108" mass="11632">MNNVIDLAAVRAARRASACTFTIFGDLRRPLPSDIVSVGVLGDFETAADMFQHIAEARRASGNEIKALPAELAEEPDGRYWAEGYVTYASALALRDLCKTLGFAIQAA</sequence>
<reference evidence="1 2" key="1">
    <citation type="submission" date="2019-12" db="EMBL/GenBank/DDBJ databases">
        <title>Devosia maris sp. nov., isolated from the deep seawater.</title>
        <authorList>
            <person name="Liu Y."/>
        </authorList>
    </citation>
    <scope>NUCLEOTIDE SEQUENCE [LARGE SCALE GENOMIC DNA]</scope>
    <source>
        <strain evidence="1 2">L53-10-65</strain>
    </source>
</reference>